<sequence>MTYEVHCPICGEETTHNILKESSDLLVQCVVCSHVHRVPCPPRPEPVVVRAIVSDEDSSTVGTIELKDSDVCYIGDFFVAEIEDEIATVEVCGIEVGDRRPSRARATDISTLWTRVIDNVVVKISAHDDRRTIPCYVRCDGERDFQIGSVENIDGMNVRITHIKLRNGSMMRKEGWKAYARKIRRVYGTRL</sequence>
<keyword evidence="2" id="KW-1185">Reference proteome</keyword>
<dbReference type="Proteomes" id="UP001163096">
    <property type="component" value="Chromosome"/>
</dbReference>
<evidence type="ECO:0000313" key="2">
    <source>
        <dbReference type="Proteomes" id="UP001163096"/>
    </source>
</evidence>
<dbReference type="InterPro" id="IPR012041">
    <property type="entry name" value="Znf_CPxCG-like"/>
</dbReference>
<dbReference type="PANTHER" id="PTHR42195">
    <property type="entry name" value="UCP015877 FAMILY PROTEIN"/>
    <property type="match status" value="1"/>
</dbReference>
<organism evidence="1 2">
    <name type="scientific">Methanogenium organophilum</name>
    <dbReference type="NCBI Taxonomy" id="2199"/>
    <lineage>
        <taxon>Archaea</taxon>
        <taxon>Methanobacteriati</taxon>
        <taxon>Methanobacteriota</taxon>
        <taxon>Stenosarchaea group</taxon>
        <taxon>Methanomicrobia</taxon>
        <taxon>Methanomicrobiales</taxon>
        <taxon>Methanomicrobiaceae</taxon>
        <taxon>Methanogenium</taxon>
    </lineage>
</organism>
<dbReference type="GeneID" id="76835412"/>
<reference evidence="1" key="1">
    <citation type="submission" date="2022-11" db="EMBL/GenBank/DDBJ databases">
        <title>Complete genome sequence of Methanogenium organophilum DSM 3596.</title>
        <authorList>
            <person name="Chen S.-C."/>
            <person name="Lai S.-J."/>
            <person name="You Y.-T."/>
        </authorList>
    </citation>
    <scope>NUCLEOTIDE SEQUENCE</scope>
    <source>
        <strain evidence="1">DSM 3596</strain>
    </source>
</reference>
<evidence type="ECO:0000313" key="1">
    <source>
        <dbReference type="EMBL" id="WAI00728.1"/>
    </source>
</evidence>
<dbReference type="RefSeq" id="WP_268185933.1">
    <property type="nucleotide sequence ID" value="NZ_CP113361.1"/>
</dbReference>
<dbReference type="PANTHER" id="PTHR42195:SF1">
    <property type="entry name" value="ZINC FINGER PROTEIN"/>
    <property type="match status" value="1"/>
</dbReference>
<name>A0A9X9T6V8_METOG</name>
<dbReference type="EMBL" id="CP113361">
    <property type="protein sequence ID" value="WAI00728.1"/>
    <property type="molecule type" value="Genomic_DNA"/>
</dbReference>
<gene>
    <name evidence="1" type="ORF">OU421_09880</name>
</gene>
<dbReference type="AlphaFoldDB" id="A0A9X9T6V8"/>
<protein>
    <submittedName>
        <fullName evidence="1">HVO_0476 family zinc finger protein</fullName>
    </submittedName>
</protein>
<accession>A0A9X9T6V8</accession>
<proteinExistence type="predicted"/>
<dbReference type="KEGG" id="mou:OU421_09880"/>
<dbReference type="Pfam" id="PF19769">
    <property type="entry name" value="CPxCG_zf"/>
    <property type="match status" value="1"/>
</dbReference>